<protein>
    <recommendedName>
        <fullName evidence="11">Zinc transporter ZIP3</fullName>
    </recommendedName>
    <alternativeName>
        <fullName evidence="13">Solute carrier family 39 member 3</fullName>
    </alternativeName>
    <alternativeName>
        <fullName evidence="12">Zrt- and Irt-like protein 3</fullName>
    </alternativeName>
</protein>
<feature type="transmembrane region" description="Helical" evidence="15">
    <location>
        <begin position="280"/>
        <end position="298"/>
    </location>
</feature>
<keyword evidence="3" id="KW-1003">Cell membrane</keyword>
<name>A0A9J7KY60_BRAFL</name>
<dbReference type="GO" id="GO:0005886">
    <property type="term" value="C:plasma membrane"/>
    <property type="evidence" value="ECO:0000318"/>
    <property type="project" value="GO_Central"/>
</dbReference>
<dbReference type="PANTHER" id="PTHR11040">
    <property type="entry name" value="ZINC/IRON TRANSPORTER"/>
    <property type="match status" value="1"/>
</dbReference>
<evidence type="ECO:0000256" key="11">
    <source>
        <dbReference type="ARBA" id="ARBA00039395"/>
    </source>
</evidence>
<evidence type="ECO:0000256" key="12">
    <source>
        <dbReference type="ARBA" id="ARBA00041702"/>
    </source>
</evidence>
<dbReference type="Proteomes" id="UP000001554">
    <property type="component" value="Chromosome 4"/>
</dbReference>
<keyword evidence="7 15" id="KW-1133">Transmembrane helix</keyword>
<evidence type="ECO:0000313" key="17">
    <source>
        <dbReference type="RefSeq" id="XP_035672165.1"/>
    </source>
</evidence>
<dbReference type="RefSeq" id="XP_035672165.1">
    <property type="nucleotide sequence ID" value="XM_035816272.1"/>
</dbReference>
<keyword evidence="5" id="KW-0862">Zinc</keyword>
<evidence type="ECO:0000256" key="3">
    <source>
        <dbReference type="ARBA" id="ARBA00022475"/>
    </source>
</evidence>
<reference evidence="16" key="1">
    <citation type="journal article" date="2020" name="Nat. Ecol. Evol.">
        <title>Deeply conserved synteny resolves early events in vertebrate evolution.</title>
        <authorList>
            <person name="Simakov O."/>
            <person name="Marletaz F."/>
            <person name="Yue J.X."/>
            <person name="O'Connell B."/>
            <person name="Jenkins J."/>
            <person name="Brandt A."/>
            <person name="Calef R."/>
            <person name="Tung C.H."/>
            <person name="Huang T.K."/>
            <person name="Schmutz J."/>
            <person name="Satoh N."/>
            <person name="Yu J.K."/>
            <person name="Putnam N.H."/>
            <person name="Green R.E."/>
            <person name="Rokhsar D.S."/>
        </authorList>
    </citation>
    <scope>NUCLEOTIDE SEQUENCE [LARGE SCALE GENOMIC DNA]</scope>
    <source>
        <strain evidence="16">S238N-H82</strain>
    </source>
</reference>
<feature type="transmembrane region" description="Helical" evidence="15">
    <location>
        <begin position="88"/>
        <end position="105"/>
    </location>
</feature>
<keyword evidence="16" id="KW-1185">Reference proteome</keyword>
<comment type="catalytic activity">
    <reaction evidence="10">
        <text>Zn(2+)(in) = Zn(2+)(out)</text>
        <dbReference type="Rhea" id="RHEA:29351"/>
        <dbReference type="ChEBI" id="CHEBI:29105"/>
    </reaction>
    <physiologicalReaction direction="left-to-right" evidence="10">
        <dbReference type="Rhea" id="RHEA:29352"/>
    </physiologicalReaction>
</comment>
<evidence type="ECO:0000256" key="5">
    <source>
        <dbReference type="ARBA" id="ARBA00022833"/>
    </source>
</evidence>
<dbReference type="OrthoDB" id="448280at2759"/>
<dbReference type="Pfam" id="PF02535">
    <property type="entry name" value="Zip"/>
    <property type="match status" value="1"/>
</dbReference>
<feature type="transmembrane region" description="Helical" evidence="15">
    <location>
        <begin position="189"/>
        <end position="208"/>
    </location>
</feature>
<dbReference type="AlphaFoldDB" id="A0A9J7KY60"/>
<feature type="region of interest" description="Disordered" evidence="14">
    <location>
        <begin position="115"/>
        <end position="179"/>
    </location>
</feature>
<sequence length="329" mass="34195">MDLIAVQLLTLTALLVSCLGFSLLPLVLAWRASKPSSALSNILRPDVIGKVNCFVGGVFLATCFLHLLAETREDIEATFQRDRIVVEYPITELVACIGFFIVHLVETLTHRCLPHGHGHGHSPSQDVGGGQPSSNLVGEEGTTRPSARYGAIQLDKGTGNPSAQGTGSPNSPADLHDNAPSGGRNLQTLLLLIALTVHGTFEGVAIGVQTKQSALLWLFFVVALHKSFLALSLGMSVATGNLSLPLKVVTCVVFSLSGPVGQGIGLLVTDADGGGLATDILQGLATGTLLHVAFMEVLSKELKPGDLLGLLCSVIGFSILAGLTALPGS</sequence>
<dbReference type="GO" id="GO:0005385">
    <property type="term" value="F:zinc ion transmembrane transporter activity"/>
    <property type="evidence" value="ECO:0000318"/>
    <property type="project" value="GO_Central"/>
</dbReference>
<dbReference type="GO" id="GO:0071577">
    <property type="term" value="P:zinc ion transmembrane transport"/>
    <property type="evidence" value="ECO:0000318"/>
    <property type="project" value="GO_Central"/>
</dbReference>
<dbReference type="OMA" id="NYATHAH"/>
<evidence type="ECO:0000256" key="2">
    <source>
        <dbReference type="ARBA" id="ARBA00022448"/>
    </source>
</evidence>
<evidence type="ECO:0000313" key="16">
    <source>
        <dbReference type="Proteomes" id="UP000001554"/>
    </source>
</evidence>
<keyword evidence="8" id="KW-0406">Ion transport</keyword>
<evidence type="ECO:0000256" key="1">
    <source>
        <dbReference type="ARBA" id="ARBA00004424"/>
    </source>
</evidence>
<evidence type="ECO:0000256" key="7">
    <source>
        <dbReference type="ARBA" id="ARBA00022989"/>
    </source>
</evidence>
<gene>
    <name evidence="17" type="primary">LOC118413103</name>
</gene>
<organism evidence="16 17">
    <name type="scientific">Branchiostoma floridae</name>
    <name type="common">Florida lancelet</name>
    <name type="synonym">Amphioxus</name>
    <dbReference type="NCBI Taxonomy" id="7739"/>
    <lineage>
        <taxon>Eukaryota</taxon>
        <taxon>Metazoa</taxon>
        <taxon>Chordata</taxon>
        <taxon>Cephalochordata</taxon>
        <taxon>Leptocardii</taxon>
        <taxon>Amphioxiformes</taxon>
        <taxon>Branchiostomatidae</taxon>
        <taxon>Branchiostoma</taxon>
    </lineage>
</organism>
<feature type="transmembrane region" description="Helical" evidence="15">
    <location>
        <begin position="214"/>
        <end position="234"/>
    </location>
</feature>
<feature type="compositionally biased region" description="Polar residues" evidence="14">
    <location>
        <begin position="159"/>
        <end position="171"/>
    </location>
</feature>
<evidence type="ECO:0000256" key="6">
    <source>
        <dbReference type="ARBA" id="ARBA00022906"/>
    </source>
</evidence>
<dbReference type="GO" id="GO:0016324">
    <property type="term" value="C:apical plasma membrane"/>
    <property type="evidence" value="ECO:0007669"/>
    <property type="project" value="UniProtKB-SubCell"/>
</dbReference>
<keyword evidence="6" id="KW-0864">Zinc transport</keyword>
<feature type="transmembrane region" description="Helical" evidence="15">
    <location>
        <begin position="51"/>
        <end position="68"/>
    </location>
</feature>
<keyword evidence="2" id="KW-0813">Transport</keyword>
<dbReference type="GeneID" id="118413103"/>
<feature type="transmembrane region" description="Helical" evidence="15">
    <location>
        <begin position="6"/>
        <end position="30"/>
    </location>
</feature>
<proteinExistence type="predicted"/>
<dbReference type="PANTHER" id="PTHR11040:SF221">
    <property type="entry name" value="ZINC TRANSPORTER ZIP3"/>
    <property type="match status" value="1"/>
</dbReference>
<evidence type="ECO:0000256" key="14">
    <source>
        <dbReference type="SAM" id="MobiDB-lite"/>
    </source>
</evidence>
<evidence type="ECO:0000256" key="15">
    <source>
        <dbReference type="SAM" id="Phobius"/>
    </source>
</evidence>
<feature type="transmembrane region" description="Helical" evidence="15">
    <location>
        <begin position="307"/>
        <end position="326"/>
    </location>
</feature>
<reference evidence="17" key="2">
    <citation type="submission" date="2025-08" db="UniProtKB">
        <authorList>
            <consortium name="RefSeq"/>
        </authorList>
    </citation>
    <scope>IDENTIFICATION</scope>
    <source>
        <strain evidence="17">S238N-H82</strain>
        <tissue evidence="17">Testes</tissue>
    </source>
</reference>
<evidence type="ECO:0000256" key="4">
    <source>
        <dbReference type="ARBA" id="ARBA00022692"/>
    </source>
</evidence>
<comment type="subcellular location">
    <subcellularLocation>
        <location evidence="1">Apical cell membrane</location>
        <topology evidence="1">Multi-pass membrane protein</topology>
    </subcellularLocation>
</comment>
<keyword evidence="4 15" id="KW-0812">Transmembrane</keyword>
<evidence type="ECO:0000256" key="8">
    <source>
        <dbReference type="ARBA" id="ARBA00023065"/>
    </source>
</evidence>
<dbReference type="InterPro" id="IPR003689">
    <property type="entry name" value="ZIP"/>
</dbReference>
<dbReference type="KEGG" id="bfo:118413103"/>
<evidence type="ECO:0000256" key="13">
    <source>
        <dbReference type="ARBA" id="ARBA00042778"/>
    </source>
</evidence>
<evidence type="ECO:0000256" key="9">
    <source>
        <dbReference type="ARBA" id="ARBA00023136"/>
    </source>
</evidence>
<evidence type="ECO:0000256" key="10">
    <source>
        <dbReference type="ARBA" id="ARBA00036307"/>
    </source>
</evidence>
<keyword evidence="9 15" id="KW-0472">Membrane</keyword>
<feature type="transmembrane region" description="Helical" evidence="15">
    <location>
        <begin position="246"/>
        <end position="268"/>
    </location>
</feature>
<accession>A0A9J7KY60</accession>